<keyword evidence="1" id="KW-0812">Transmembrane</keyword>
<feature type="transmembrane region" description="Helical" evidence="1">
    <location>
        <begin position="104"/>
        <end position="126"/>
    </location>
</feature>
<dbReference type="EMBL" id="MLFR01000052">
    <property type="protein sequence ID" value="ORM64766.1"/>
    <property type="molecule type" value="Genomic_DNA"/>
</dbReference>
<feature type="transmembrane region" description="Helical" evidence="1">
    <location>
        <begin position="138"/>
        <end position="160"/>
    </location>
</feature>
<sequence>MNMMALIQHTPVWVWILFIYLIFRGLKALHPREVAVQKLFYIPLLFLIWGLFGVFRETTWLAYTLLAMIAGVLVGGATGALLSRATAKPLASGNRDTITRPGSVLPLIFMLLAFVIKYTLSVAVVIHPELTASLQFNLIHGALSGLTIGIFWGSMLVYFIPWYHHRKKFLS</sequence>
<evidence type="ECO:0000256" key="1">
    <source>
        <dbReference type="SAM" id="Phobius"/>
    </source>
</evidence>
<evidence type="ECO:0000313" key="3">
    <source>
        <dbReference type="Proteomes" id="UP000193558"/>
    </source>
</evidence>
<accession>A0A1X1CK29</accession>
<name>A0A1X1CK29_9GAMM</name>
<dbReference type="Proteomes" id="UP000193558">
    <property type="component" value="Unassembled WGS sequence"/>
</dbReference>
<protein>
    <recommendedName>
        <fullName evidence="4">DUF1453 domain-containing protein</fullName>
    </recommendedName>
</protein>
<evidence type="ECO:0000313" key="2">
    <source>
        <dbReference type="EMBL" id="ORM64766.1"/>
    </source>
</evidence>
<dbReference type="AlphaFoldDB" id="A0A1X1CK29"/>
<organism evidence="2 3">
    <name type="scientific">Pantoea rwandensis</name>
    <dbReference type="NCBI Taxonomy" id="1076550"/>
    <lineage>
        <taxon>Bacteria</taxon>
        <taxon>Pseudomonadati</taxon>
        <taxon>Pseudomonadota</taxon>
        <taxon>Gammaproteobacteria</taxon>
        <taxon>Enterobacterales</taxon>
        <taxon>Erwiniaceae</taxon>
        <taxon>Pantoea</taxon>
    </lineage>
</organism>
<keyword evidence="1" id="KW-0472">Membrane</keyword>
<feature type="transmembrane region" description="Helical" evidence="1">
    <location>
        <begin position="6"/>
        <end position="23"/>
    </location>
</feature>
<dbReference type="Pfam" id="PF20327">
    <property type="entry name" value="DUF6622"/>
    <property type="match status" value="1"/>
</dbReference>
<reference evidence="2 3" key="1">
    <citation type="journal article" date="2017" name="Antonie Van Leeuwenhoek">
        <title>Phylogenomic resolution of the bacterial genus Pantoea and its relationship with Erwinia and Tatumella.</title>
        <authorList>
            <person name="Palmer M."/>
            <person name="Steenkamp E.T."/>
            <person name="Coetzee M.P."/>
            <person name="Chan W.Y."/>
            <person name="van Zyl E."/>
            <person name="De Maayer P."/>
            <person name="Coutinho T.A."/>
            <person name="Blom J."/>
            <person name="Smits T.H."/>
            <person name="Duffy B."/>
            <person name="Venter S.N."/>
        </authorList>
    </citation>
    <scope>NUCLEOTIDE SEQUENCE [LARGE SCALE GENOMIC DNA]</scope>
    <source>
        <strain evidence="2 3">LMG 26275</strain>
    </source>
</reference>
<keyword evidence="1" id="KW-1133">Transmembrane helix</keyword>
<feature type="transmembrane region" description="Helical" evidence="1">
    <location>
        <begin position="35"/>
        <end position="55"/>
    </location>
</feature>
<gene>
    <name evidence="2" type="ORF">HA51_26030</name>
</gene>
<dbReference type="OrthoDB" id="3034721at2"/>
<comment type="caution">
    <text evidence="2">The sequence shown here is derived from an EMBL/GenBank/DDBJ whole genome shotgun (WGS) entry which is preliminary data.</text>
</comment>
<feature type="transmembrane region" description="Helical" evidence="1">
    <location>
        <begin position="61"/>
        <end position="83"/>
    </location>
</feature>
<evidence type="ECO:0008006" key="4">
    <source>
        <dbReference type="Google" id="ProtNLM"/>
    </source>
</evidence>
<dbReference type="InterPro" id="IPR046730">
    <property type="entry name" value="DUF6622"/>
</dbReference>
<proteinExistence type="predicted"/>